<evidence type="ECO:0000313" key="3">
    <source>
        <dbReference type="Proteomes" id="UP000184363"/>
    </source>
</evidence>
<dbReference type="AlphaFoldDB" id="A0A1M6UWZ5"/>
<accession>A0A1M6UWZ5</accession>
<dbReference type="EMBL" id="FRAP01000011">
    <property type="protein sequence ID" value="SHK73681.1"/>
    <property type="molecule type" value="Genomic_DNA"/>
</dbReference>
<reference evidence="2 3" key="1">
    <citation type="submission" date="2016-11" db="EMBL/GenBank/DDBJ databases">
        <authorList>
            <person name="Jaros S."/>
            <person name="Januszkiewicz K."/>
            <person name="Wedrychowicz H."/>
        </authorList>
    </citation>
    <scope>NUCLEOTIDE SEQUENCE [LARGE SCALE GENOMIC DNA]</scope>
    <source>
        <strain evidence="2 3">DSM 43832</strain>
    </source>
</reference>
<gene>
    <name evidence="2" type="ORF">SAMN05443637_11160</name>
</gene>
<protein>
    <submittedName>
        <fullName evidence="2">SnoaL-like domain-containing protein</fullName>
    </submittedName>
</protein>
<dbReference type="InterPro" id="IPR037401">
    <property type="entry name" value="SnoaL-like"/>
</dbReference>
<dbReference type="SUPFAM" id="SSF54427">
    <property type="entry name" value="NTF2-like"/>
    <property type="match status" value="1"/>
</dbReference>
<keyword evidence="3" id="KW-1185">Reference proteome</keyword>
<feature type="domain" description="SnoaL-like" evidence="1">
    <location>
        <begin position="10"/>
        <end position="134"/>
    </location>
</feature>
<dbReference type="RefSeq" id="WP_073457782.1">
    <property type="nucleotide sequence ID" value="NZ_CALGVN010000022.1"/>
</dbReference>
<evidence type="ECO:0000313" key="2">
    <source>
        <dbReference type="EMBL" id="SHK73681.1"/>
    </source>
</evidence>
<sequence length="182" mass="20696">MDVDGARLAALLDREEITQVLHRLCRGLDRADARLCASCYHPDATEVHGDWCGSAAGFYERALGRIPDRYEVMRHSLSTITIELDGDRAHVESYVTAACVLRERRAGRKIVSVLHGRYVDLFERRAVEWRIAHRVVVKDYRDVRAIDDPAEQYPLAEWGPADPSYLRGEALRALRPTEPATR</sequence>
<dbReference type="CDD" id="cd00531">
    <property type="entry name" value="NTF2_like"/>
    <property type="match status" value="1"/>
</dbReference>
<dbReference type="STRING" id="1848.SAMN05443637_11160"/>
<evidence type="ECO:0000259" key="1">
    <source>
        <dbReference type="Pfam" id="PF13577"/>
    </source>
</evidence>
<organism evidence="2 3">
    <name type="scientific">Pseudonocardia thermophila</name>
    <dbReference type="NCBI Taxonomy" id="1848"/>
    <lineage>
        <taxon>Bacteria</taxon>
        <taxon>Bacillati</taxon>
        <taxon>Actinomycetota</taxon>
        <taxon>Actinomycetes</taxon>
        <taxon>Pseudonocardiales</taxon>
        <taxon>Pseudonocardiaceae</taxon>
        <taxon>Pseudonocardia</taxon>
    </lineage>
</organism>
<dbReference type="Pfam" id="PF13577">
    <property type="entry name" value="SnoaL_4"/>
    <property type="match status" value="1"/>
</dbReference>
<proteinExistence type="predicted"/>
<dbReference type="Proteomes" id="UP000184363">
    <property type="component" value="Unassembled WGS sequence"/>
</dbReference>
<dbReference type="InterPro" id="IPR032710">
    <property type="entry name" value="NTF2-like_dom_sf"/>
</dbReference>
<dbReference type="OrthoDB" id="7605094at2"/>
<name>A0A1M6UWZ5_PSETH</name>
<dbReference type="Gene3D" id="3.10.450.50">
    <property type="match status" value="1"/>
</dbReference>